<feature type="transmembrane region" description="Helical" evidence="7">
    <location>
        <begin position="39"/>
        <end position="57"/>
    </location>
</feature>
<dbReference type="Pfam" id="PF01790">
    <property type="entry name" value="LGT"/>
    <property type="match status" value="1"/>
</dbReference>
<keyword evidence="4 7" id="KW-0812">Transmembrane</keyword>
<evidence type="ECO:0000256" key="2">
    <source>
        <dbReference type="ARBA" id="ARBA00022475"/>
    </source>
</evidence>
<proteinExistence type="inferred from homology"/>
<keyword evidence="2" id="KW-1003">Cell membrane</keyword>
<dbReference type="GO" id="GO:0005886">
    <property type="term" value="C:plasma membrane"/>
    <property type="evidence" value="ECO:0007669"/>
    <property type="project" value="InterPro"/>
</dbReference>
<keyword evidence="9" id="KW-0449">Lipoprotein</keyword>
<dbReference type="AlphaFoldDB" id="A0A2M8Q035"/>
<evidence type="ECO:0000313" key="9">
    <source>
        <dbReference type="EMBL" id="PJF43153.1"/>
    </source>
</evidence>
<dbReference type="GO" id="GO:0042158">
    <property type="term" value="P:lipoprotein biosynthetic process"/>
    <property type="evidence" value="ECO:0007669"/>
    <property type="project" value="InterPro"/>
</dbReference>
<keyword evidence="5 7" id="KW-1133">Transmembrane helix</keyword>
<dbReference type="Proteomes" id="UP000228947">
    <property type="component" value="Unassembled WGS sequence"/>
</dbReference>
<reference evidence="10 11" key="1">
    <citation type="submission" date="2017-11" db="EMBL/GenBank/DDBJ databases">
        <title>Evolution of Phototrophy in the Chloroflexi Phylum Driven by Horizontal Gene Transfer.</title>
        <authorList>
            <person name="Ward L.M."/>
            <person name="Hemp J."/>
            <person name="Shih P.M."/>
            <person name="Mcglynn S.E."/>
            <person name="Fischer W."/>
        </authorList>
    </citation>
    <scope>NUCLEOTIDE SEQUENCE [LARGE SCALE GENOMIC DNA]</scope>
    <source>
        <strain evidence="9">CP1_1M</strain>
        <strain evidence="8">JP3_13</strain>
    </source>
</reference>
<dbReference type="Proteomes" id="UP000229681">
    <property type="component" value="Unassembled WGS sequence"/>
</dbReference>
<dbReference type="PANTHER" id="PTHR30589">
    <property type="entry name" value="PROLIPOPROTEIN DIACYLGLYCERYL TRANSFERASE"/>
    <property type="match status" value="1"/>
</dbReference>
<name>A0A2M8Q035_9CHLR</name>
<protein>
    <submittedName>
        <fullName evidence="9">Prolipoprotein diacylglyceryl transferase</fullName>
    </submittedName>
</protein>
<keyword evidence="3 9" id="KW-0808">Transferase</keyword>
<feature type="transmembrane region" description="Helical" evidence="7">
    <location>
        <begin position="85"/>
        <end position="109"/>
    </location>
</feature>
<feature type="transmembrane region" description="Helical" evidence="7">
    <location>
        <begin position="210"/>
        <end position="226"/>
    </location>
</feature>
<evidence type="ECO:0000256" key="1">
    <source>
        <dbReference type="ARBA" id="ARBA00007150"/>
    </source>
</evidence>
<dbReference type="EMBL" id="PGTL01000003">
    <property type="protein sequence ID" value="PJF43153.1"/>
    <property type="molecule type" value="Genomic_DNA"/>
</dbReference>
<evidence type="ECO:0000313" key="8">
    <source>
        <dbReference type="EMBL" id="PJF35638.1"/>
    </source>
</evidence>
<keyword evidence="6 7" id="KW-0472">Membrane</keyword>
<feature type="transmembrane region" description="Helical" evidence="7">
    <location>
        <begin position="182"/>
        <end position="198"/>
    </location>
</feature>
<sequence>MIGQPFYGAIVVLAVWLGMEVAARLAKRRGLPAEHVWRAMLWMAPCALLGARLWFILLPPESVVALGRTTQWLLTNFFDLNQGGVAIWTGGLGIFGAVIGGGAAMWFYARRHKQPLGAWLEIAVIALAVGQTVGRLANGLNGEHYGVPTDLPFGVLIAERARVGLYSDLARFPPETTRFHPVWLYEMLLTGALAFGLWRTWRAKTAHNGDLALWYLLFYCGGRFFLEGLKVNVPRIGAANAMQIVCALCAAAAALRLLRR</sequence>
<evidence type="ECO:0000313" key="11">
    <source>
        <dbReference type="Proteomes" id="UP000229681"/>
    </source>
</evidence>
<dbReference type="PANTHER" id="PTHR30589:SF0">
    <property type="entry name" value="PHOSPHATIDYLGLYCEROL--PROLIPOPROTEIN DIACYLGLYCERYL TRANSFERASE"/>
    <property type="match status" value="1"/>
</dbReference>
<gene>
    <name evidence="8" type="ORF">CUN49_09535</name>
    <name evidence="9" type="ORF">CUN50_01035</name>
</gene>
<dbReference type="InterPro" id="IPR001640">
    <property type="entry name" value="Lgt"/>
</dbReference>
<evidence type="ECO:0000313" key="10">
    <source>
        <dbReference type="Proteomes" id="UP000228947"/>
    </source>
</evidence>
<comment type="caution">
    <text evidence="9">The sequence shown here is derived from an EMBL/GenBank/DDBJ whole genome shotgun (WGS) entry which is preliminary data.</text>
</comment>
<comment type="similarity">
    <text evidence="1">Belongs to the Lgt family.</text>
</comment>
<evidence type="ECO:0000256" key="4">
    <source>
        <dbReference type="ARBA" id="ARBA00022692"/>
    </source>
</evidence>
<feature type="transmembrane region" description="Helical" evidence="7">
    <location>
        <begin position="238"/>
        <end position="258"/>
    </location>
</feature>
<accession>A0A2M8PDM2</accession>
<dbReference type="EMBL" id="PGTM01000128">
    <property type="protein sequence ID" value="PJF35638.1"/>
    <property type="molecule type" value="Genomic_DNA"/>
</dbReference>
<evidence type="ECO:0000256" key="3">
    <source>
        <dbReference type="ARBA" id="ARBA00022679"/>
    </source>
</evidence>
<evidence type="ECO:0000256" key="7">
    <source>
        <dbReference type="SAM" id="Phobius"/>
    </source>
</evidence>
<feature type="transmembrane region" description="Helical" evidence="7">
    <location>
        <begin position="6"/>
        <end position="27"/>
    </location>
</feature>
<dbReference type="GO" id="GO:0008961">
    <property type="term" value="F:phosphatidylglycerol-prolipoprotein diacylglyceryl transferase activity"/>
    <property type="evidence" value="ECO:0007669"/>
    <property type="project" value="InterPro"/>
</dbReference>
<organism evidence="9 10">
    <name type="scientific">Candidatus Thermofonsia Clade 1 bacterium</name>
    <dbReference type="NCBI Taxonomy" id="2364210"/>
    <lineage>
        <taxon>Bacteria</taxon>
        <taxon>Bacillati</taxon>
        <taxon>Chloroflexota</taxon>
        <taxon>Candidatus Thermofontia</taxon>
        <taxon>Candidatus Thermofonsia Clade 1</taxon>
    </lineage>
</organism>
<evidence type="ECO:0000256" key="6">
    <source>
        <dbReference type="ARBA" id="ARBA00023136"/>
    </source>
</evidence>
<accession>A0A2M8Q035</accession>
<evidence type="ECO:0000256" key="5">
    <source>
        <dbReference type="ARBA" id="ARBA00022989"/>
    </source>
</evidence>
<feature type="transmembrane region" description="Helical" evidence="7">
    <location>
        <begin position="116"/>
        <end position="134"/>
    </location>
</feature>